<feature type="compositionally biased region" description="Basic and acidic residues" evidence="1">
    <location>
        <begin position="25"/>
        <end position="41"/>
    </location>
</feature>
<feature type="compositionally biased region" description="Basic and acidic residues" evidence="1">
    <location>
        <begin position="671"/>
        <end position="680"/>
    </location>
</feature>
<dbReference type="AlphaFoldDB" id="A0A4Y7Q9Q9"/>
<reference evidence="2 3" key="1">
    <citation type="submission" date="2018-06" db="EMBL/GenBank/DDBJ databases">
        <title>A transcriptomic atlas of mushroom development highlights an independent origin of complex multicellularity.</title>
        <authorList>
            <consortium name="DOE Joint Genome Institute"/>
            <person name="Krizsan K."/>
            <person name="Almasi E."/>
            <person name="Merenyi Z."/>
            <person name="Sahu N."/>
            <person name="Viragh M."/>
            <person name="Koszo T."/>
            <person name="Mondo S."/>
            <person name="Kiss B."/>
            <person name="Balint B."/>
            <person name="Kues U."/>
            <person name="Barry K."/>
            <person name="Hegedus J.C."/>
            <person name="Henrissat B."/>
            <person name="Johnson J."/>
            <person name="Lipzen A."/>
            <person name="Ohm R."/>
            <person name="Nagy I."/>
            <person name="Pangilinan J."/>
            <person name="Yan J."/>
            <person name="Xiong Y."/>
            <person name="Grigoriev I.V."/>
            <person name="Hibbett D.S."/>
            <person name="Nagy L.G."/>
        </authorList>
    </citation>
    <scope>NUCLEOTIDE SEQUENCE [LARGE SCALE GENOMIC DNA]</scope>
    <source>
        <strain evidence="2 3">SZMC22713</strain>
    </source>
</reference>
<feature type="region of interest" description="Disordered" evidence="1">
    <location>
        <begin position="497"/>
        <end position="526"/>
    </location>
</feature>
<evidence type="ECO:0000313" key="2">
    <source>
        <dbReference type="EMBL" id="TDL23832.1"/>
    </source>
</evidence>
<feature type="compositionally biased region" description="Low complexity" evidence="1">
    <location>
        <begin position="177"/>
        <end position="198"/>
    </location>
</feature>
<feature type="compositionally biased region" description="Pro residues" evidence="1">
    <location>
        <begin position="381"/>
        <end position="405"/>
    </location>
</feature>
<dbReference type="VEuPathDB" id="FungiDB:BD410DRAFT_838830"/>
<dbReference type="Proteomes" id="UP000294933">
    <property type="component" value="Unassembled WGS sequence"/>
</dbReference>
<feature type="compositionally biased region" description="Low complexity" evidence="1">
    <location>
        <begin position="578"/>
        <end position="591"/>
    </location>
</feature>
<feature type="compositionally biased region" description="Pro residues" evidence="1">
    <location>
        <begin position="88"/>
        <end position="99"/>
    </location>
</feature>
<keyword evidence="3" id="KW-1185">Reference proteome</keyword>
<feature type="compositionally biased region" description="Low complexity" evidence="1">
    <location>
        <begin position="142"/>
        <end position="167"/>
    </location>
</feature>
<organism evidence="2 3">
    <name type="scientific">Rickenella mellea</name>
    <dbReference type="NCBI Taxonomy" id="50990"/>
    <lineage>
        <taxon>Eukaryota</taxon>
        <taxon>Fungi</taxon>
        <taxon>Dikarya</taxon>
        <taxon>Basidiomycota</taxon>
        <taxon>Agaricomycotina</taxon>
        <taxon>Agaricomycetes</taxon>
        <taxon>Hymenochaetales</taxon>
        <taxon>Rickenellaceae</taxon>
        <taxon>Rickenella</taxon>
    </lineage>
</organism>
<protein>
    <submittedName>
        <fullName evidence="2">Uncharacterized protein</fullName>
    </submittedName>
</protein>
<feature type="compositionally biased region" description="Low complexity" evidence="1">
    <location>
        <begin position="245"/>
        <end position="279"/>
    </location>
</feature>
<evidence type="ECO:0000313" key="3">
    <source>
        <dbReference type="Proteomes" id="UP000294933"/>
    </source>
</evidence>
<proteinExistence type="predicted"/>
<sequence>MPELSDSPLQIPEAQIPSLLHSSPSRRDRERRVRGPRERRQPSLAGEPSLRHARSTPDLISMSAIASAPTLAPTPVSPLDTLSMQDLPTPPPPYSPTPVHPSVCIPARSPLRAASQPRPSGSPSPTTPQNALSPPTRQYGRSISTPASASTSKSPSPSSTPTSSRPTYAPPPTTFVTTTSLSSNASVSSCMTSSSTSGSGYGMPVRRISRSSSHRSTSTPPLSLSMAHLSALNNASSTPPRSPGLSALSPTPLYSSPSITTTTSTAAFSPTSPFSPHSLAHVHALTHSPSSPTASALDMKRLLSKPAGPSSSRSGPSSAGPSDSEASTDRRERERERREKEREKRRKAREEAQARASPSPSPSPSPMSSPYATIPSKPRDAPLPPIPSPSPTLPLSPQPPIPPPAHSHVNSNVKGVAKGKEKARDKDISKVKKRTDKGKDRAKADADASLPTGLTPAGAVALAYKQQQQRRSILEMRAGVLEVGGGVLASGNVGPGMGLSDDGATPSVPVFATPPASAEDGGEEWDGAEYIDPDLVNEDADDARALPSIHERRIDAPRRDLRVSIDGLERLMPTDAISNAGSASGSHTGSGDTQLPIDGSTYAQTDTPPHAYASSSQANRTTQANINPYASPLSAGGAMPASEWFADVPADKELPPIVGWRKGASMGVVKGRKENARDRSATMARIETEPSPTSRLWRLVKRISSGALRDSPPSSSSPADAPPVPAIPRELLHQHQLPSPPSTVEGTTTGAGLMAGGGRAGAGKDQRDTVRARFMHSRPSLSILRALSPVPGARATTPMPSSGSPTVHMFGRETMRSASADEATSFSPSVTASSTFPPPSARSSASSYGGDSMMLGGGAALYQSPASTPTKGATSSSSSNFVPFIGRHILPPAELHALERRVEDGRLDDDEYDLRVDVLERDDTALRLRERGLPPSLSHAHRGGPSSSLPLTPEPPVSPVLQVSLPFPPRRTGPPLVTHIQAATASNTINLTNSPGTTPSPTSPLIPVFSTAHPVNTFGPAAAKAAKAAAGRSDLVSSSSSPFARALGETIRDADEWGAGVQAEMGLTVAKHTRGAERGSVGSLSNASTARPWRRSSFGSGIGSGTSSSASGLSDGAGIDARMSLGASPFRDLKDVETRPVVSEAEKAAKWDALLAKSARAGGTLRVGGGGALLSDRLPDDDFSVS</sequence>
<feature type="region of interest" description="Disordered" evidence="1">
    <location>
        <begin position="576"/>
        <end position="619"/>
    </location>
</feature>
<evidence type="ECO:0000256" key="1">
    <source>
        <dbReference type="SAM" id="MobiDB-lite"/>
    </source>
</evidence>
<dbReference type="EMBL" id="ML170169">
    <property type="protein sequence ID" value="TDL23832.1"/>
    <property type="molecule type" value="Genomic_DNA"/>
</dbReference>
<feature type="compositionally biased region" description="Low complexity" evidence="1">
    <location>
        <begin position="1105"/>
        <end position="1114"/>
    </location>
</feature>
<feature type="compositionally biased region" description="Basic and acidic residues" evidence="1">
    <location>
        <begin position="437"/>
        <end position="446"/>
    </location>
</feature>
<feature type="compositionally biased region" description="Basic and acidic residues" evidence="1">
    <location>
        <begin position="327"/>
        <end position="353"/>
    </location>
</feature>
<feature type="region of interest" description="Disordered" evidence="1">
    <location>
        <begin position="1"/>
        <end position="453"/>
    </location>
</feature>
<feature type="compositionally biased region" description="Low complexity" evidence="1">
    <location>
        <begin position="214"/>
        <end position="225"/>
    </location>
</feature>
<feature type="region of interest" description="Disordered" evidence="1">
    <location>
        <begin position="930"/>
        <end position="954"/>
    </location>
</feature>
<feature type="compositionally biased region" description="Low complexity" evidence="1">
    <location>
        <begin position="304"/>
        <end position="325"/>
    </location>
</feature>
<feature type="compositionally biased region" description="Low complexity" evidence="1">
    <location>
        <begin position="823"/>
        <end position="847"/>
    </location>
</feature>
<feature type="compositionally biased region" description="Polar residues" evidence="1">
    <location>
        <begin position="130"/>
        <end position="141"/>
    </location>
</feature>
<feature type="region of interest" description="Disordered" evidence="1">
    <location>
        <begin position="817"/>
        <end position="849"/>
    </location>
</feature>
<dbReference type="OrthoDB" id="3364707at2759"/>
<feature type="compositionally biased region" description="Low complexity" evidence="1">
    <location>
        <begin position="706"/>
        <end position="719"/>
    </location>
</feature>
<feature type="region of interest" description="Disordered" evidence="1">
    <location>
        <begin position="706"/>
        <end position="767"/>
    </location>
</feature>
<accession>A0A4Y7Q9Q9</accession>
<feature type="compositionally biased region" description="Basic and acidic residues" evidence="1">
    <location>
        <begin position="418"/>
        <end position="430"/>
    </location>
</feature>
<feature type="region of interest" description="Disordered" evidence="1">
    <location>
        <begin position="1073"/>
        <end position="1114"/>
    </location>
</feature>
<name>A0A4Y7Q9Q9_9AGAM</name>
<gene>
    <name evidence="2" type="ORF">BD410DRAFT_838830</name>
</gene>
<feature type="compositionally biased region" description="Polar residues" evidence="1">
    <location>
        <begin position="601"/>
        <end position="619"/>
    </location>
</feature>
<feature type="region of interest" description="Disordered" evidence="1">
    <location>
        <begin position="669"/>
        <end position="693"/>
    </location>
</feature>